<dbReference type="Proteomes" id="UP000726737">
    <property type="component" value="Unassembled WGS sequence"/>
</dbReference>
<sequence length="163" mass="18479">MSRRKQVPADILTEVPELEEGQQFARVLATRGKNIHEVQFLDGEEILVNLPPKFRSLVWVKRGSYVIIEPAEEQDRTKVGGDIIAVLFPDHIKHYKQIGIWPFKDHLSTSTHAGKESEEESGSGSDDDDDLFVNNNRIVLEESDTDSDSEDESEEEEEEKKSG</sequence>
<dbReference type="PROSITE" id="PS50832">
    <property type="entry name" value="S1_IF1_TYPE"/>
    <property type="match status" value="1"/>
</dbReference>
<accession>A0A9P6TVS6</accession>
<feature type="region of interest" description="Disordered" evidence="4">
    <location>
        <begin position="111"/>
        <end position="163"/>
    </location>
</feature>
<dbReference type="EMBL" id="JAAAJA010000924">
    <property type="protein sequence ID" value="KAG0248787.1"/>
    <property type="molecule type" value="Genomic_DNA"/>
</dbReference>
<feature type="compositionally biased region" description="Acidic residues" evidence="4">
    <location>
        <begin position="141"/>
        <end position="163"/>
    </location>
</feature>
<evidence type="ECO:0000256" key="1">
    <source>
        <dbReference type="ARBA" id="ARBA00007340"/>
    </source>
</evidence>
<comment type="similarity">
    <text evidence="1">Belongs to the EIF1AD family.</text>
</comment>
<evidence type="ECO:0000256" key="4">
    <source>
        <dbReference type="SAM" id="MobiDB-lite"/>
    </source>
</evidence>
<dbReference type="InterPro" id="IPR039294">
    <property type="entry name" value="EIF1AD"/>
</dbReference>
<keyword evidence="3" id="KW-0648">Protein biosynthesis</keyword>
<comment type="caution">
    <text evidence="6">The sequence shown here is derived from an EMBL/GenBank/DDBJ whole genome shotgun (WGS) entry which is preliminary data.</text>
</comment>
<evidence type="ECO:0000313" key="7">
    <source>
        <dbReference type="Proteomes" id="UP000726737"/>
    </source>
</evidence>
<dbReference type="InterPro" id="IPR012340">
    <property type="entry name" value="NA-bd_OB-fold"/>
</dbReference>
<dbReference type="PANTHER" id="PTHR21641:SF0">
    <property type="entry name" value="RNA-BINDING PROTEIN EIF1AD-RELATED"/>
    <property type="match status" value="1"/>
</dbReference>
<dbReference type="InterPro" id="IPR006196">
    <property type="entry name" value="RNA-binding_domain_S1_IF1"/>
</dbReference>
<reference evidence="6" key="1">
    <citation type="journal article" date="2020" name="Fungal Divers.">
        <title>Resolving the Mortierellaceae phylogeny through synthesis of multi-gene phylogenetics and phylogenomics.</title>
        <authorList>
            <person name="Vandepol N."/>
            <person name="Liber J."/>
            <person name="Desiro A."/>
            <person name="Na H."/>
            <person name="Kennedy M."/>
            <person name="Barry K."/>
            <person name="Grigoriev I.V."/>
            <person name="Miller A.N."/>
            <person name="O'Donnell K."/>
            <person name="Stajich J.E."/>
            <person name="Bonito G."/>
        </authorList>
    </citation>
    <scope>NUCLEOTIDE SEQUENCE</scope>
    <source>
        <strain evidence="6">KOD948</strain>
    </source>
</reference>
<dbReference type="OrthoDB" id="1738325at2759"/>
<keyword evidence="7" id="KW-1185">Reference proteome</keyword>
<dbReference type="InterPro" id="IPR001253">
    <property type="entry name" value="TIF_eIF-1A"/>
</dbReference>
<dbReference type="SUPFAM" id="SSF50249">
    <property type="entry name" value="Nucleic acid-binding proteins"/>
    <property type="match status" value="1"/>
</dbReference>
<keyword evidence="2" id="KW-0694">RNA-binding</keyword>
<gene>
    <name evidence="6" type="primary">EIF1AD</name>
    <name evidence="6" type="ORF">BG011_009918</name>
</gene>
<protein>
    <submittedName>
        <fullName evidence="6">RNA-binding protein eif1ad</fullName>
    </submittedName>
</protein>
<proteinExistence type="inferred from homology"/>
<feature type="domain" description="S1-like" evidence="5">
    <location>
        <begin position="11"/>
        <end position="88"/>
    </location>
</feature>
<dbReference type="Gene3D" id="2.40.50.140">
    <property type="entry name" value="Nucleic acid-binding proteins"/>
    <property type="match status" value="1"/>
</dbReference>
<keyword evidence="3" id="KW-0396">Initiation factor</keyword>
<organism evidence="6 7">
    <name type="scientific">Mortierella polycephala</name>
    <dbReference type="NCBI Taxonomy" id="41804"/>
    <lineage>
        <taxon>Eukaryota</taxon>
        <taxon>Fungi</taxon>
        <taxon>Fungi incertae sedis</taxon>
        <taxon>Mucoromycota</taxon>
        <taxon>Mortierellomycotina</taxon>
        <taxon>Mortierellomycetes</taxon>
        <taxon>Mortierellales</taxon>
        <taxon>Mortierellaceae</taxon>
        <taxon>Mortierella</taxon>
    </lineage>
</organism>
<dbReference type="AlphaFoldDB" id="A0A9P6TVS6"/>
<evidence type="ECO:0000259" key="5">
    <source>
        <dbReference type="PROSITE" id="PS50832"/>
    </source>
</evidence>
<evidence type="ECO:0000256" key="3">
    <source>
        <dbReference type="PROSITE-ProRule" id="PRU00181"/>
    </source>
</evidence>
<evidence type="ECO:0000256" key="2">
    <source>
        <dbReference type="ARBA" id="ARBA00022884"/>
    </source>
</evidence>
<dbReference type="Pfam" id="PF01176">
    <property type="entry name" value="eIF-1a"/>
    <property type="match status" value="1"/>
</dbReference>
<dbReference type="GO" id="GO:0005634">
    <property type="term" value="C:nucleus"/>
    <property type="evidence" value="ECO:0007669"/>
    <property type="project" value="TreeGrafter"/>
</dbReference>
<dbReference type="GO" id="GO:0003743">
    <property type="term" value="F:translation initiation factor activity"/>
    <property type="evidence" value="ECO:0007669"/>
    <property type="project" value="UniProtKB-UniRule"/>
</dbReference>
<dbReference type="SMART" id="SM00652">
    <property type="entry name" value="eIF1a"/>
    <property type="match status" value="1"/>
</dbReference>
<evidence type="ECO:0000313" key="6">
    <source>
        <dbReference type="EMBL" id="KAG0248787.1"/>
    </source>
</evidence>
<name>A0A9P6TVS6_9FUNG</name>
<dbReference type="PANTHER" id="PTHR21641">
    <property type="entry name" value="TRANSLATION INITIATION FACTOR-RELATED"/>
    <property type="match status" value="1"/>
</dbReference>
<feature type="compositionally biased region" description="Acidic residues" evidence="4">
    <location>
        <begin position="117"/>
        <end position="131"/>
    </location>
</feature>
<dbReference type="GO" id="GO:0003723">
    <property type="term" value="F:RNA binding"/>
    <property type="evidence" value="ECO:0007669"/>
    <property type="project" value="UniProtKB-KW"/>
</dbReference>